<comment type="caution">
    <text evidence="1">The sequence shown here is derived from an EMBL/GenBank/DDBJ whole genome shotgun (WGS) entry which is preliminary data.</text>
</comment>
<evidence type="ECO:0000313" key="2">
    <source>
        <dbReference type="Proteomes" id="UP000315439"/>
    </source>
</evidence>
<dbReference type="Proteomes" id="UP000315439">
    <property type="component" value="Unassembled WGS sequence"/>
</dbReference>
<organism evidence="1 2">
    <name type="scientific">Aliikangiella coralliicola</name>
    <dbReference type="NCBI Taxonomy" id="2592383"/>
    <lineage>
        <taxon>Bacteria</taxon>
        <taxon>Pseudomonadati</taxon>
        <taxon>Pseudomonadota</taxon>
        <taxon>Gammaproteobacteria</taxon>
        <taxon>Oceanospirillales</taxon>
        <taxon>Pleioneaceae</taxon>
        <taxon>Aliikangiella</taxon>
    </lineage>
</organism>
<evidence type="ECO:0000313" key="1">
    <source>
        <dbReference type="EMBL" id="TQV82876.1"/>
    </source>
</evidence>
<sequence>MIISLKSFAKSVDSGTGLQISKITVHSNSNAIGTDWEGVTGVYPSSYIVWSAETNCSTSIVLVKKDDSQILSMILAAKMAKKAVRFFVFDNINIDGQYCFVRAITVE</sequence>
<protein>
    <submittedName>
        <fullName evidence="1">Uncharacterized protein</fullName>
    </submittedName>
</protein>
<dbReference type="EMBL" id="VIKS01000015">
    <property type="protein sequence ID" value="TQV82876.1"/>
    <property type="molecule type" value="Genomic_DNA"/>
</dbReference>
<name>A0A545U088_9GAMM</name>
<dbReference type="RefSeq" id="WP_142934575.1">
    <property type="nucleotide sequence ID" value="NZ_ML660171.1"/>
</dbReference>
<gene>
    <name evidence="1" type="ORF">FLL46_24205</name>
</gene>
<dbReference type="AlphaFoldDB" id="A0A545U088"/>
<keyword evidence="2" id="KW-1185">Reference proteome</keyword>
<accession>A0A545U088</accession>
<proteinExistence type="predicted"/>
<reference evidence="1 2" key="1">
    <citation type="submission" date="2019-07" db="EMBL/GenBank/DDBJ databases">
        <title>Draft genome for Aliikangiella sp. M105.</title>
        <authorList>
            <person name="Wang G."/>
        </authorList>
    </citation>
    <scope>NUCLEOTIDE SEQUENCE [LARGE SCALE GENOMIC DNA]</scope>
    <source>
        <strain evidence="1 2">M105</strain>
    </source>
</reference>